<dbReference type="EMBL" id="CP024768">
    <property type="protein sequence ID" value="QGY30626.1"/>
    <property type="molecule type" value="Genomic_DNA"/>
</dbReference>
<evidence type="ECO:0000313" key="1">
    <source>
        <dbReference type="EMBL" id="QGY30626.1"/>
    </source>
</evidence>
<reference evidence="1 2" key="1">
    <citation type="submission" date="2017-11" db="EMBL/GenBank/DDBJ databases">
        <title>Genome sequence of Pantoea cypripedii NE1.</title>
        <authorList>
            <person name="Nascimento F.X."/>
        </authorList>
    </citation>
    <scope>NUCLEOTIDE SEQUENCE [LARGE SCALE GENOMIC DNA]</scope>
    <source>
        <strain evidence="1 2">NE1</strain>
    </source>
</reference>
<dbReference type="RefSeq" id="WP_208716536.1">
    <property type="nucleotide sequence ID" value="NZ_CP024768.1"/>
</dbReference>
<organism evidence="1 2">
    <name type="scientific">Pantoea cypripedii</name>
    <name type="common">Pectobacterium cypripedii</name>
    <name type="synonym">Erwinia cypripedii</name>
    <dbReference type="NCBI Taxonomy" id="55209"/>
    <lineage>
        <taxon>Bacteria</taxon>
        <taxon>Pseudomonadati</taxon>
        <taxon>Pseudomonadota</taxon>
        <taxon>Gammaproteobacteria</taxon>
        <taxon>Enterobacterales</taxon>
        <taxon>Erwiniaceae</taxon>
        <taxon>Pantoea</taxon>
    </lineage>
</organism>
<proteinExistence type="predicted"/>
<gene>
    <name evidence="1" type="ORF">CUN67_17510</name>
</gene>
<accession>A0A6B9GD63</accession>
<name>A0A6B9GD63_PANCY</name>
<protein>
    <submittedName>
        <fullName evidence="1">Uncharacterized protein</fullName>
    </submittedName>
</protein>
<dbReference type="AlphaFoldDB" id="A0A6B9GD63"/>
<dbReference type="Proteomes" id="UP000502005">
    <property type="component" value="Chromosome"/>
</dbReference>
<sequence length="201" mass="23008">MAYSNYYIINWMEADKELAIRLEHALKGVKDEVLEKGQQLSDAFTRATWYTSCLTENYQDVCSKLSNEDVRFAKGLVELVKRKDIIFFLIRLYVETYLKSASEDKITNISRELSRMGSHAANGVLTSRALTFAVAQAIAHSFSLTSHFARNKIRSGAQYALWGLTVYSFATEAAKKAEELHKYQPAYYSALYSLNLEMMYF</sequence>
<evidence type="ECO:0000313" key="2">
    <source>
        <dbReference type="Proteomes" id="UP000502005"/>
    </source>
</evidence>